<feature type="compositionally biased region" description="Basic and acidic residues" evidence="1">
    <location>
        <begin position="143"/>
        <end position="155"/>
    </location>
</feature>
<keyword evidence="4" id="KW-1185">Reference proteome</keyword>
<evidence type="ECO:0000313" key="3">
    <source>
        <dbReference type="EMBL" id="RVD90823.1"/>
    </source>
</evidence>
<evidence type="ECO:0000256" key="1">
    <source>
        <dbReference type="SAM" id="MobiDB-lite"/>
    </source>
</evidence>
<organism evidence="3 4">
    <name type="scientific">Tubulinosema ratisbonensis</name>
    <dbReference type="NCBI Taxonomy" id="291195"/>
    <lineage>
        <taxon>Eukaryota</taxon>
        <taxon>Fungi</taxon>
        <taxon>Fungi incertae sedis</taxon>
        <taxon>Microsporidia</taxon>
        <taxon>Tubulinosematoidea</taxon>
        <taxon>Tubulinosematidae</taxon>
        <taxon>Tubulinosema</taxon>
    </lineage>
</organism>
<accession>A0A437AHZ0</accession>
<feature type="signal peptide" evidence="2">
    <location>
        <begin position="1"/>
        <end position="20"/>
    </location>
</feature>
<feature type="chain" id="PRO_5019551496" evidence="2">
    <location>
        <begin position="21"/>
        <end position="268"/>
    </location>
</feature>
<proteinExistence type="predicted"/>
<evidence type="ECO:0000256" key="2">
    <source>
        <dbReference type="SAM" id="SignalP"/>
    </source>
</evidence>
<reference evidence="3 4" key="1">
    <citation type="submission" date="2018-10" db="EMBL/GenBank/DDBJ databases">
        <title>Draft genome sequence of the microsporidian Tubulinosema ratisbonensis.</title>
        <authorList>
            <person name="Polonais V."/>
            <person name="Peyretaillade E."/>
            <person name="Niehus S."/>
            <person name="Wawrzyniak I."/>
            <person name="Franchet A."/>
            <person name="Gaspin C."/>
            <person name="Reichstadt M."/>
            <person name="Belser C."/>
            <person name="Labadie K."/>
            <person name="Delbac F."/>
            <person name="Ferrandon D."/>
        </authorList>
    </citation>
    <scope>NUCLEOTIDE SEQUENCE [LARGE SCALE GENOMIC DNA]</scope>
    <source>
        <strain evidence="3 4">Franzen</strain>
    </source>
</reference>
<dbReference type="AlphaFoldDB" id="A0A437AHZ0"/>
<gene>
    <name evidence="3" type="ORF">TUBRATIS_27420</name>
</gene>
<dbReference type="EMBL" id="RCSS01000762">
    <property type="protein sequence ID" value="RVD90823.1"/>
    <property type="molecule type" value="Genomic_DNA"/>
</dbReference>
<dbReference type="VEuPathDB" id="MicrosporidiaDB:TUBRATIS_27420"/>
<evidence type="ECO:0000313" key="4">
    <source>
        <dbReference type="Proteomes" id="UP000282876"/>
    </source>
</evidence>
<sequence length="268" mass="30030">MILKNTNILIILYFLDYILSKKESYNPDSDEFGDATNAFGPEVKKGYSLKDGVLRKHFSPKEKGQSSISSSSDEDKPSKLKKLWGKGKEKLKKAKDKLKDKLKKLFKKKKKDKKGKNKPPKNPSTSDKTQPTIPDVTKPQTNGKEKPVSNDKNTDKIPNPSSNSTKPPKQVVNCGNPPFIADCDDKDMNHKEKFVGGSEECDETEKPEDNKPKKSNKDGKSSSDSSDKSDSSSDDDDKDIFEDDPLYPEEYDPPFGPKPPKVHCFDVK</sequence>
<name>A0A437AHZ0_9MICR</name>
<feature type="compositionally biased region" description="Polar residues" evidence="1">
    <location>
        <begin position="123"/>
        <end position="142"/>
    </location>
</feature>
<feature type="compositionally biased region" description="Acidic residues" evidence="1">
    <location>
        <begin position="232"/>
        <end position="252"/>
    </location>
</feature>
<feature type="compositionally biased region" description="Low complexity" evidence="1">
    <location>
        <begin position="158"/>
        <end position="169"/>
    </location>
</feature>
<feature type="region of interest" description="Disordered" evidence="1">
    <location>
        <begin position="56"/>
        <end position="268"/>
    </location>
</feature>
<dbReference type="Proteomes" id="UP000282876">
    <property type="component" value="Unassembled WGS sequence"/>
</dbReference>
<keyword evidence="2" id="KW-0732">Signal</keyword>
<protein>
    <submittedName>
        <fullName evidence="3">Uncharacterized protein</fullName>
    </submittedName>
</protein>
<feature type="compositionally biased region" description="Basic and acidic residues" evidence="1">
    <location>
        <begin position="207"/>
        <end position="231"/>
    </location>
</feature>
<comment type="caution">
    <text evidence="3">The sequence shown here is derived from an EMBL/GenBank/DDBJ whole genome shotgun (WGS) entry which is preliminary data.</text>
</comment>
<feature type="compositionally biased region" description="Basic residues" evidence="1">
    <location>
        <begin position="79"/>
        <end position="119"/>
    </location>
</feature>